<evidence type="ECO:0000313" key="9">
    <source>
        <dbReference type="EMBL" id="GJQ14894.1"/>
    </source>
</evidence>
<sequence>MICAGWDPLYGGQVYTVPLGGTIVRQPYSIGGSGNTYIYGFCDAHFRKGMSREECTEFTKKAVALAMTRDGSSGGVIRLVVVDKQGVSREMIAGNQLPVISAE</sequence>
<keyword evidence="6" id="KW-0888">Threonine protease</keyword>
<reference evidence="9" key="2">
    <citation type="submission" date="2022-01" db="EMBL/GenBank/DDBJ databases">
        <authorList>
            <person name="Hirooka S."/>
            <person name="Miyagishima S.Y."/>
        </authorList>
    </citation>
    <scope>NUCLEOTIDE SEQUENCE</scope>
    <source>
        <strain evidence="9">NBRC 102759</strain>
    </source>
</reference>
<dbReference type="InterPro" id="IPR023333">
    <property type="entry name" value="Proteasome_suB-type"/>
</dbReference>
<dbReference type="AlphaFoldDB" id="A0A9C7Q223"/>
<evidence type="ECO:0000256" key="2">
    <source>
        <dbReference type="ARBA" id="ARBA00004123"/>
    </source>
</evidence>
<keyword evidence="7" id="KW-0378">Hydrolase</keyword>
<dbReference type="EC" id="3.4.25.1" evidence="3"/>
<dbReference type="SUPFAM" id="SSF56235">
    <property type="entry name" value="N-terminal nucleophile aminohydrolases (Ntn hydrolases)"/>
    <property type="match status" value="1"/>
</dbReference>
<evidence type="ECO:0000256" key="4">
    <source>
        <dbReference type="ARBA" id="ARBA00022490"/>
    </source>
</evidence>
<gene>
    <name evidence="9" type="ORF">GpartN1_g6685.t1</name>
</gene>
<comment type="subcellular location">
    <subcellularLocation>
        <location evidence="2">Nucleus</location>
    </subcellularLocation>
</comment>
<dbReference type="Proteomes" id="UP001061958">
    <property type="component" value="Unassembled WGS sequence"/>
</dbReference>
<evidence type="ECO:0000256" key="1">
    <source>
        <dbReference type="ARBA" id="ARBA00001198"/>
    </source>
</evidence>
<dbReference type="PRINTS" id="PR00141">
    <property type="entry name" value="PROTEASOME"/>
</dbReference>
<keyword evidence="4" id="KW-0963">Cytoplasm</keyword>
<dbReference type="InterPro" id="IPR001353">
    <property type="entry name" value="Proteasome_sua/b"/>
</dbReference>
<dbReference type="OrthoDB" id="7854943at2759"/>
<evidence type="ECO:0000313" key="10">
    <source>
        <dbReference type="Proteomes" id="UP001061958"/>
    </source>
</evidence>
<evidence type="ECO:0000256" key="3">
    <source>
        <dbReference type="ARBA" id="ARBA00012039"/>
    </source>
</evidence>
<dbReference type="GO" id="GO:0051603">
    <property type="term" value="P:proteolysis involved in protein catabolic process"/>
    <property type="evidence" value="ECO:0007669"/>
    <property type="project" value="InterPro"/>
</dbReference>
<keyword evidence="10" id="KW-1185">Reference proteome</keyword>
<comment type="catalytic activity">
    <reaction evidence="1">
        <text>Cleavage of peptide bonds with very broad specificity.</text>
        <dbReference type="EC" id="3.4.25.1"/>
    </reaction>
</comment>
<dbReference type="GO" id="GO:0005737">
    <property type="term" value="C:cytoplasm"/>
    <property type="evidence" value="ECO:0007669"/>
    <property type="project" value="TreeGrafter"/>
</dbReference>
<proteinExistence type="predicted"/>
<evidence type="ECO:0000256" key="8">
    <source>
        <dbReference type="ARBA" id="ARBA00022942"/>
    </source>
</evidence>
<evidence type="ECO:0000256" key="7">
    <source>
        <dbReference type="ARBA" id="ARBA00022801"/>
    </source>
</evidence>
<reference evidence="9" key="1">
    <citation type="journal article" date="2022" name="Proc. Natl. Acad. Sci. U.S.A.">
        <title>Life cycle and functional genomics of the unicellular red alga Galdieria for elucidating algal and plant evolution and industrial use.</title>
        <authorList>
            <person name="Hirooka S."/>
            <person name="Itabashi T."/>
            <person name="Ichinose T.M."/>
            <person name="Onuma R."/>
            <person name="Fujiwara T."/>
            <person name="Yamashita S."/>
            <person name="Jong L.W."/>
            <person name="Tomita R."/>
            <person name="Iwane A.H."/>
            <person name="Miyagishima S.Y."/>
        </authorList>
    </citation>
    <scope>NUCLEOTIDE SEQUENCE</scope>
    <source>
        <strain evidence="9">NBRC 102759</strain>
    </source>
</reference>
<dbReference type="InterPro" id="IPR000243">
    <property type="entry name" value="Pept_T1A_subB"/>
</dbReference>
<dbReference type="GO" id="GO:0019774">
    <property type="term" value="C:proteasome core complex, beta-subunit complex"/>
    <property type="evidence" value="ECO:0007669"/>
    <property type="project" value="UniProtKB-ARBA"/>
</dbReference>
<evidence type="ECO:0000256" key="5">
    <source>
        <dbReference type="ARBA" id="ARBA00022670"/>
    </source>
</evidence>
<protein>
    <recommendedName>
        <fullName evidence="3">proteasome endopeptidase complex</fullName>
        <ecNumber evidence="3">3.4.25.1</ecNumber>
    </recommendedName>
</protein>
<keyword evidence="5" id="KW-0645">Protease</keyword>
<dbReference type="InterPro" id="IPR029055">
    <property type="entry name" value="Ntn_hydrolases_N"/>
</dbReference>
<dbReference type="GO" id="GO:0005634">
    <property type="term" value="C:nucleus"/>
    <property type="evidence" value="ECO:0007669"/>
    <property type="project" value="UniProtKB-SubCell"/>
</dbReference>
<accession>A0A9C7Q223</accession>
<organism evidence="9 10">
    <name type="scientific">Galdieria partita</name>
    <dbReference type="NCBI Taxonomy" id="83374"/>
    <lineage>
        <taxon>Eukaryota</taxon>
        <taxon>Rhodophyta</taxon>
        <taxon>Bangiophyceae</taxon>
        <taxon>Galdieriales</taxon>
        <taxon>Galdieriaceae</taxon>
        <taxon>Galdieria</taxon>
    </lineage>
</organism>
<dbReference type="Gene3D" id="3.60.20.10">
    <property type="entry name" value="Glutamine Phosphoribosylpyrophosphate, subunit 1, domain 1"/>
    <property type="match status" value="1"/>
</dbReference>
<dbReference type="PANTHER" id="PTHR32194:SF0">
    <property type="entry name" value="ATP-DEPENDENT PROTEASE SUBUNIT HSLV"/>
    <property type="match status" value="1"/>
</dbReference>
<keyword evidence="8" id="KW-0647">Proteasome</keyword>
<comment type="caution">
    <text evidence="9">The sequence shown here is derived from an EMBL/GenBank/DDBJ whole genome shotgun (WGS) entry which is preliminary data.</text>
</comment>
<dbReference type="EMBL" id="BQMJ01000061">
    <property type="protein sequence ID" value="GJQ14894.1"/>
    <property type="molecule type" value="Genomic_DNA"/>
</dbReference>
<dbReference type="PANTHER" id="PTHR32194">
    <property type="entry name" value="METALLOPROTEASE TLDD"/>
    <property type="match status" value="1"/>
</dbReference>
<dbReference type="GO" id="GO:0004298">
    <property type="term" value="F:threonine-type endopeptidase activity"/>
    <property type="evidence" value="ECO:0007669"/>
    <property type="project" value="UniProtKB-KW"/>
</dbReference>
<name>A0A9C7Q223_9RHOD</name>
<dbReference type="Pfam" id="PF00227">
    <property type="entry name" value="Proteasome"/>
    <property type="match status" value="1"/>
</dbReference>
<evidence type="ECO:0000256" key="6">
    <source>
        <dbReference type="ARBA" id="ARBA00022698"/>
    </source>
</evidence>